<reference evidence="1" key="1">
    <citation type="journal article" date="2020" name="Stud. Mycol.">
        <title>101 Dothideomycetes genomes: a test case for predicting lifestyles and emergence of pathogens.</title>
        <authorList>
            <person name="Haridas S."/>
            <person name="Albert R."/>
            <person name="Binder M."/>
            <person name="Bloem J."/>
            <person name="Labutti K."/>
            <person name="Salamov A."/>
            <person name="Andreopoulos B."/>
            <person name="Baker S."/>
            <person name="Barry K."/>
            <person name="Bills G."/>
            <person name="Bluhm B."/>
            <person name="Cannon C."/>
            <person name="Castanera R."/>
            <person name="Culley D."/>
            <person name="Daum C."/>
            <person name="Ezra D."/>
            <person name="Gonzalez J."/>
            <person name="Henrissat B."/>
            <person name="Kuo A."/>
            <person name="Liang C."/>
            <person name="Lipzen A."/>
            <person name="Lutzoni F."/>
            <person name="Magnuson J."/>
            <person name="Mondo S."/>
            <person name="Nolan M."/>
            <person name="Ohm R."/>
            <person name="Pangilinan J."/>
            <person name="Park H.-J."/>
            <person name="Ramirez L."/>
            <person name="Alfaro M."/>
            <person name="Sun H."/>
            <person name="Tritt A."/>
            <person name="Yoshinaga Y."/>
            <person name="Zwiers L.-H."/>
            <person name="Turgeon B."/>
            <person name="Goodwin S."/>
            <person name="Spatafora J."/>
            <person name="Crous P."/>
            <person name="Grigoriev I."/>
        </authorList>
    </citation>
    <scope>NUCLEOTIDE SEQUENCE</scope>
    <source>
        <strain evidence="1">ATCC 200398</strain>
    </source>
</reference>
<keyword evidence="2" id="KW-1185">Reference proteome</keyword>
<dbReference type="EMBL" id="MU003560">
    <property type="protein sequence ID" value="KAF2462866.1"/>
    <property type="molecule type" value="Genomic_DNA"/>
</dbReference>
<evidence type="ECO:0000313" key="1">
    <source>
        <dbReference type="EMBL" id="KAF2462866.1"/>
    </source>
</evidence>
<protein>
    <submittedName>
        <fullName evidence="1">Uncharacterized protein</fullName>
    </submittedName>
</protein>
<accession>A0ACB6Q7P7</accession>
<name>A0ACB6Q7P7_9PLEO</name>
<evidence type="ECO:0000313" key="2">
    <source>
        <dbReference type="Proteomes" id="UP000799755"/>
    </source>
</evidence>
<organism evidence="1 2">
    <name type="scientific">Lindgomyces ingoldianus</name>
    <dbReference type="NCBI Taxonomy" id="673940"/>
    <lineage>
        <taxon>Eukaryota</taxon>
        <taxon>Fungi</taxon>
        <taxon>Dikarya</taxon>
        <taxon>Ascomycota</taxon>
        <taxon>Pezizomycotina</taxon>
        <taxon>Dothideomycetes</taxon>
        <taxon>Pleosporomycetidae</taxon>
        <taxon>Pleosporales</taxon>
        <taxon>Lindgomycetaceae</taxon>
        <taxon>Lindgomyces</taxon>
    </lineage>
</organism>
<sequence>MWGLTPIRRRITTTRNTSSHSVSGPAEFIKLARDHLDLPYIYFKRALLQAVATGASFDVRFFDIDPGNIGPDIKQRVGTSSQLKKGQWLVAKHIAPVIPEDLELIAVKDTNSDGVRLGSMVQEMRILAHKPFLSHPNIVNLLGFSWERNKDELGRRWPVLIMEAADGGSLKDFLELADSSIKSPAFALSIALDIASGLEALHSCGVIHGDLKPDNILVFQVSKDTFRAKISDFGFACLTEDLKSEAPDDLAQHVSLPGFSPPWEAPEAGGDILLTNLSKVDVYGFGLLACYLAASGEDIFADLRLDTSDRTFDFDRITSLKNDTQAMTQQAKQFVTSWLDIQSMEWNCFARIIDLTLNSSPKDRADISKIRILLSTTGDDAERTLAHYAPVPLLPLDDPSSDEHVQYQYLASWNRDLMMAASDDIVSNWSTRSISEINSADCIAVERGAQRLFWLSRALISGLLGPDSKSIALDWLFQSANAGSTEAKASVHRLFSALKEPIPIDSLYNWLVDACYGGEELAEYSLKELYPKMYPGVLEILKTTYCGYGQDCFGEQWRNEYPLGYLDDIVEDSLEEGQNIDKLHDYPGLVCGMTWLHYAASNGRFDTVQLLINKGADPNVTNEYGETPLFMACQAGHFEVAVLLFPVTQNRPESWDDFAANELHHLVRFDQDRIGEAAKMLLEWGANINQQNGDRQQTPLAFILNQHGLNCVEAAKKLLSLGADPLIKDYHGLDCLAHASCQLSSDLVELVLHYVPPEMLVQRKTDALWFVLEMDNYEVLVNGGEHYVDKLEKTVKLLIDKETSCSFQDITGHSVLTFACAKASLAVVQCLAKLIPNYQFTEWRPSTEEWYTPLMAAVVRNRTEIVEYLLELGVDPCVSHQNNQWTPLFYAVSGSPQIVRALVQFVERTCSLDAATEYVNKRDETESTAFDIAVAGEFFDAANVLAAYQPDFLVYRFPYSLDSTCLFNSLGLAVEKRYQLFYLLDLMGPVDEPPKVDNEGVTVLHCVCGVPIERAPEDEARGIVDTVLARFCNPAWANCLTAAGESPLHFAARFGNIYAIQKLEMIYAGHLEWFLINNKGWNALDEAESRQFQDVSELGYMARAQFRKRTDKVVAYLVKKGVRRNRKYGDFGE</sequence>
<proteinExistence type="predicted"/>
<comment type="caution">
    <text evidence="1">The sequence shown here is derived from an EMBL/GenBank/DDBJ whole genome shotgun (WGS) entry which is preliminary data.</text>
</comment>
<gene>
    <name evidence="1" type="ORF">BDR25DRAFT_320419</name>
</gene>
<dbReference type="Proteomes" id="UP000799755">
    <property type="component" value="Unassembled WGS sequence"/>
</dbReference>